<accession>A0A4Q7P0N8</accession>
<dbReference type="InterPro" id="IPR008702">
    <property type="entry name" value="NPV_P10"/>
</dbReference>
<dbReference type="OrthoDB" id="2064786at2"/>
<dbReference type="Pfam" id="PF05531">
    <property type="entry name" value="NPV_P10"/>
    <property type="match status" value="1"/>
</dbReference>
<proteinExistence type="predicted"/>
<dbReference type="Proteomes" id="UP000292927">
    <property type="component" value="Unassembled WGS sequence"/>
</dbReference>
<comment type="caution">
    <text evidence="1">The sequence shown here is derived from an EMBL/GenBank/DDBJ whole genome shotgun (WGS) entry which is preliminary data.</text>
</comment>
<dbReference type="AlphaFoldDB" id="A0A4Q7P0N8"/>
<protein>
    <submittedName>
        <fullName evidence="1">Uncharacterized protein</fullName>
    </submittedName>
</protein>
<dbReference type="Gene3D" id="1.20.5.170">
    <property type="match status" value="1"/>
</dbReference>
<sequence>MEINENILQQILSKLDGLDTKVSGLDTKVSGLDAKVSGLDAKVSGLDAKVSGLDAKVAELAEGLKETNLQMRKMQKMDSMILDEVERVHDIMLRRTDELSKRIG</sequence>
<gene>
    <name evidence="1" type="ORF">EV209_2664</name>
</gene>
<dbReference type="EMBL" id="SGXF01000006">
    <property type="protein sequence ID" value="RZS92920.1"/>
    <property type="molecule type" value="Genomic_DNA"/>
</dbReference>
<evidence type="ECO:0000313" key="2">
    <source>
        <dbReference type="Proteomes" id="UP000292927"/>
    </source>
</evidence>
<evidence type="ECO:0000313" key="1">
    <source>
        <dbReference type="EMBL" id="RZS92920.1"/>
    </source>
</evidence>
<reference evidence="1 2" key="1">
    <citation type="submission" date="2019-02" db="EMBL/GenBank/DDBJ databases">
        <title>Genomic Encyclopedia of Type Strains, Phase IV (KMG-IV): sequencing the most valuable type-strain genomes for metagenomic binning, comparative biology and taxonomic classification.</title>
        <authorList>
            <person name="Goeker M."/>
        </authorList>
    </citation>
    <scope>NUCLEOTIDE SEQUENCE [LARGE SCALE GENOMIC DNA]</scope>
    <source>
        <strain evidence="1 2">DSM 29486</strain>
    </source>
</reference>
<organism evidence="1 2">
    <name type="scientific">Cuneatibacter caecimuris</name>
    <dbReference type="NCBI Taxonomy" id="1796618"/>
    <lineage>
        <taxon>Bacteria</taxon>
        <taxon>Bacillati</taxon>
        <taxon>Bacillota</taxon>
        <taxon>Clostridia</taxon>
        <taxon>Lachnospirales</taxon>
        <taxon>Lachnospiraceae</taxon>
        <taxon>Cuneatibacter</taxon>
    </lineage>
</organism>
<name>A0A4Q7P0N8_9FIRM</name>
<dbReference type="RefSeq" id="WP_130435922.1">
    <property type="nucleotide sequence ID" value="NZ_SGXF01000006.1"/>
</dbReference>
<keyword evidence="2" id="KW-1185">Reference proteome</keyword>